<accession>A0AAD4FEV1</accession>
<dbReference type="AlphaFoldDB" id="A0AAD4FEV1"/>
<proteinExistence type="predicted"/>
<dbReference type="Gene3D" id="2.70.50.70">
    <property type="match status" value="1"/>
</dbReference>
<organism evidence="1 2">
    <name type="scientific">Alternaria panax</name>
    <dbReference type="NCBI Taxonomy" id="48097"/>
    <lineage>
        <taxon>Eukaryota</taxon>
        <taxon>Fungi</taxon>
        <taxon>Dikarya</taxon>
        <taxon>Ascomycota</taxon>
        <taxon>Pezizomycotina</taxon>
        <taxon>Dothideomycetes</taxon>
        <taxon>Pleosporomycetidae</taxon>
        <taxon>Pleosporales</taxon>
        <taxon>Pleosporineae</taxon>
        <taxon>Pleosporaceae</taxon>
        <taxon>Alternaria</taxon>
        <taxon>Alternaria sect. Panax</taxon>
    </lineage>
</organism>
<gene>
    <name evidence="1" type="ORF">G6011_05479</name>
</gene>
<dbReference type="PANTHER" id="PTHR33353:SF13">
    <property type="entry name" value="ENDOGLUCANASE II"/>
    <property type="match status" value="1"/>
</dbReference>
<sequence>MAINALYELKCKPPQLQTSKEAIKAFLLAVLASTAKAHTIFQKVSVNGVDQGQLKGFRAPDSDYPITSVTDAAFACNKDIKHKDTAVISIPTGAKVGAWWEC</sequence>
<evidence type="ECO:0000313" key="1">
    <source>
        <dbReference type="EMBL" id="KAG9187608.1"/>
    </source>
</evidence>
<reference evidence="1" key="1">
    <citation type="submission" date="2021-07" db="EMBL/GenBank/DDBJ databases">
        <title>Genome Resource of American Ginseng Black Spot Pathogen Alternaria panax.</title>
        <authorList>
            <person name="Qiu C."/>
            <person name="Wang W."/>
            <person name="Liu Z."/>
        </authorList>
    </citation>
    <scope>NUCLEOTIDE SEQUENCE</scope>
    <source>
        <strain evidence="1">BNCC115425</strain>
    </source>
</reference>
<dbReference type="InterPro" id="IPR049892">
    <property type="entry name" value="AA9"/>
</dbReference>
<dbReference type="EMBL" id="JAANER010000007">
    <property type="protein sequence ID" value="KAG9187608.1"/>
    <property type="molecule type" value="Genomic_DNA"/>
</dbReference>
<dbReference type="PANTHER" id="PTHR33353">
    <property type="entry name" value="PUTATIVE (AFU_ORTHOLOGUE AFUA_1G12560)-RELATED"/>
    <property type="match status" value="1"/>
</dbReference>
<dbReference type="Proteomes" id="UP001199106">
    <property type="component" value="Unassembled WGS sequence"/>
</dbReference>
<evidence type="ECO:0000313" key="2">
    <source>
        <dbReference type="Proteomes" id="UP001199106"/>
    </source>
</evidence>
<comment type="caution">
    <text evidence="1">The sequence shown here is derived from an EMBL/GenBank/DDBJ whole genome shotgun (WGS) entry which is preliminary data.</text>
</comment>
<protein>
    <submittedName>
        <fullName evidence="1">Uncharacterized protein</fullName>
    </submittedName>
</protein>
<keyword evidence="2" id="KW-1185">Reference proteome</keyword>
<name>A0AAD4FEV1_9PLEO</name>